<comment type="caution">
    <text evidence="1">The sequence shown here is derived from an EMBL/GenBank/DDBJ whole genome shotgun (WGS) entry which is preliminary data.</text>
</comment>
<accession>A0AA39N1N0</accession>
<dbReference type="RefSeq" id="XP_060328591.1">
    <property type="nucleotide sequence ID" value="XM_060468570.1"/>
</dbReference>
<dbReference type="Proteomes" id="UP001175211">
    <property type="component" value="Unassembled WGS sequence"/>
</dbReference>
<evidence type="ECO:0000313" key="1">
    <source>
        <dbReference type="EMBL" id="KAK0454203.1"/>
    </source>
</evidence>
<reference evidence="1" key="1">
    <citation type="submission" date="2023-06" db="EMBL/GenBank/DDBJ databases">
        <authorList>
            <consortium name="Lawrence Berkeley National Laboratory"/>
            <person name="Ahrendt S."/>
            <person name="Sahu N."/>
            <person name="Indic B."/>
            <person name="Wong-Bajracharya J."/>
            <person name="Merenyi Z."/>
            <person name="Ke H.-M."/>
            <person name="Monk M."/>
            <person name="Kocsube S."/>
            <person name="Drula E."/>
            <person name="Lipzen A."/>
            <person name="Balint B."/>
            <person name="Henrissat B."/>
            <person name="Andreopoulos B."/>
            <person name="Martin F.M."/>
            <person name="Harder C.B."/>
            <person name="Rigling D."/>
            <person name="Ford K.L."/>
            <person name="Foster G.D."/>
            <person name="Pangilinan J."/>
            <person name="Papanicolaou A."/>
            <person name="Barry K."/>
            <person name="LaButti K."/>
            <person name="Viragh M."/>
            <person name="Koriabine M."/>
            <person name="Yan M."/>
            <person name="Riley R."/>
            <person name="Champramary S."/>
            <person name="Plett K.L."/>
            <person name="Tsai I.J."/>
            <person name="Slot J."/>
            <person name="Sipos G."/>
            <person name="Plett J."/>
            <person name="Nagy L.G."/>
            <person name="Grigoriev I.V."/>
        </authorList>
    </citation>
    <scope>NUCLEOTIDE SEQUENCE</scope>
    <source>
        <strain evidence="1">CCBAS 213</strain>
    </source>
</reference>
<gene>
    <name evidence="1" type="ORF">EV420DRAFT_1311091</name>
</gene>
<name>A0AA39N1N0_ARMTA</name>
<evidence type="ECO:0008006" key="3">
    <source>
        <dbReference type="Google" id="ProtNLM"/>
    </source>
</evidence>
<dbReference type="GeneID" id="85352118"/>
<dbReference type="EMBL" id="JAUEPS010000027">
    <property type="protein sequence ID" value="KAK0454203.1"/>
    <property type="molecule type" value="Genomic_DNA"/>
</dbReference>
<keyword evidence="2" id="KW-1185">Reference proteome</keyword>
<sequence length="300" mass="33810">MGPDILPLLRAGIAAGDLHPSTVLFTRAKIHSLKAEIKSRDEEITKLDSLFHLDSLLHGLKLQRVQAKENLDRHESIFSPIRRLPSDVLLSIFCLAAHQAKIRLSEPPCILRSVCYWWRNLTLSSPSLWSGLEIHISSKNSETAKVYTPQDEHLVCTALSLSKNCPLDLTLRVEDIEPPEEALITKYVAPTSTRWKSLRLRILESNIQSLSSIAGCLRTLESLDIILPPPWVEMRTKETDEALSQLFRSAPLLRKAKIFSHYFHELALPLRQLTSLHVGVMDLPKSGDASTRRGVVIEVR</sequence>
<organism evidence="1 2">
    <name type="scientific">Armillaria tabescens</name>
    <name type="common">Ringless honey mushroom</name>
    <name type="synonym">Agaricus tabescens</name>
    <dbReference type="NCBI Taxonomy" id="1929756"/>
    <lineage>
        <taxon>Eukaryota</taxon>
        <taxon>Fungi</taxon>
        <taxon>Dikarya</taxon>
        <taxon>Basidiomycota</taxon>
        <taxon>Agaricomycotina</taxon>
        <taxon>Agaricomycetes</taxon>
        <taxon>Agaricomycetidae</taxon>
        <taxon>Agaricales</taxon>
        <taxon>Marasmiineae</taxon>
        <taxon>Physalacriaceae</taxon>
        <taxon>Desarmillaria</taxon>
    </lineage>
</organism>
<evidence type="ECO:0000313" key="2">
    <source>
        <dbReference type="Proteomes" id="UP001175211"/>
    </source>
</evidence>
<dbReference type="AlphaFoldDB" id="A0AA39N1N0"/>
<proteinExistence type="predicted"/>
<protein>
    <recommendedName>
        <fullName evidence="3">F-box domain-containing protein</fullName>
    </recommendedName>
</protein>